<sequence>MKSFCQWQQLMSKDDWEISEPKREAQEVDFVMDRNTSMQLLLHLKKTTPNLSDYSQIPHPEGAKVFLNYAKELSSIRKNGYLIGSLEPNNLVHYISPHQIQFGRVLHILKVMTKDSKDELLVVQKLDKAQTQ</sequence>
<dbReference type="Proteomes" id="UP000765509">
    <property type="component" value="Unassembled WGS sequence"/>
</dbReference>
<keyword evidence="2" id="KW-1185">Reference proteome</keyword>
<name>A0A9Q3IVX9_9BASI</name>
<protein>
    <submittedName>
        <fullName evidence="1">Uncharacterized protein</fullName>
    </submittedName>
</protein>
<accession>A0A9Q3IVX9</accession>
<dbReference type="EMBL" id="AVOT02056676">
    <property type="protein sequence ID" value="MBW0550976.1"/>
    <property type="molecule type" value="Genomic_DNA"/>
</dbReference>
<proteinExistence type="predicted"/>
<organism evidence="1 2">
    <name type="scientific">Austropuccinia psidii MF-1</name>
    <dbReference type="NCBI Taxonomy" id="1389203"/>
    <lineage>
        <taxon>Eukaryota</taxon>
        <taxon>Fungi</taxon>
        <taxon>Dikarya</taxon>
        <taxon>Basidiomycota</taxon>
        <taxon>Pucciniomycotina</taxon>
        <taxon>Pucciniomycetes</taxon>
        <taxon>Pucciniales</taxon>
        <taxon>Sphaerophragmiaceae</taxon>
        <taxon>Austropuccinia</taxon>
    </lineage>
</organism>
<gene>
    <name evidence="1" type="ORF">O181_090691</name>
</gene>
<evidence type="ECO:0000313" key="2">
    <source>
        <dbReference type="Proteomes" id="UP000765509"/>
    </source>
</evidence>
<dbReference type="AlphaFoldDB" id="A0A9Q3IVX9"/>
<comment type="caution">
    <text evidence="1">The sequence shown here is derived from an EMBL/GenBank/DDBJ whole genome shotgun (WGS) entry which is preliminary data.</text>
</comment>
<evidence type="ECO:0000313" key="1">
    <source>
        <dbReference type="EMBL" id="MBW0550976.1"/>
    </source>
</evidence>
<reference evidence="1" key="1">
    <citation type="submission" date="2021-03" db="EMBL/GenBank/DDBJ databases">
        <title>Draft genome sequence of rust myrtle Austropuccinia psidii MF-1, a brazilian biotype.</title>
        <authorList>
            <person name="Quecine M.C."/>
            <person name="Pachon D.M.R."/>
            <person name="Bonatelli M.L."/>
            <person name="Correr F.H."/>
            <person name="Franceschini L.M."/>
            <person name="Leite T.F."/>
            <person name="Margarido G.R.A."/>
            <person name="Almeida C.A."/>
            <person name="Ferrarezi J.A."/>
            <person name="Labate C.A."/>
        </authorList>
    </citation>
    <scope>NUCLEOTIDE SEQUENCE</scope>
    <source>
        <strain evidence="1">MF-1</strain>
    </source>
</reference>
<dbReference type="OrthoDB" id="2518693at2759"/>